<evidence type="ECO:0000259" key="8">
    <source>
        <dbReference type="Pfam" id="PF01571"/>
    </source>
</evidence>
<dbReference type="GO" id="GO:0005960">
    <property type="term" value="C:glycine cleavage complex"/>
    <property type="evidence" value="ECO:0007669"/>
    <property type="project" value="InterPro"/>
</dbReference>
<dbReference type="NCBIfam" id="NF001567">
    <property type="entry name" value="PRK00389.1"/>
    <property type="match status" value="1"/>
</dbReference>
<sequence length="360" mass="39462">MAQLHTTPLTAWHRAHGAKMAPFAGWDMPIQYSGIIAEHQHTRNGASVFDICHMGEFLLKGEGAREALSQVVTHNLATLAPGKCRYGFLLNEQGGILDDLIVYCLNTDEYMLVVNGACTESDFEWIQSHMPATAVLDDVSSATAKIDLQGPESLNVLEKCFARDFRSLGYFGFEQVTLDGACVIVSRTGYTGELGYEFYLPWTKALMLWELLLQDSRVQPAGLGARDTLRLEVGLPLYGQDLDAAHTPAEAGYGMMLKSEAAYIGKGKDTQIREQLIPLIIRGRRSARHNDIVTLPDGREVGVVTSGSFAPSVGSAVALAYINAEYADRQKFLVQAARTALEAEKADLPFYKKGTARIKL</sequence>
<dbReference type="NCBIfam" id="TIGR00528">
    <property type="entry name" value="gcvT"/>
    <property type="match status" value="1"/>
</dbReference>
<protein>
    <recommendedName>
        <fullName evidence="2">aminomethyltransferase</fullName>
        <ecNumber evidence="2">2.1.2.10</ecNumber>
    </recommendedName>
    <alternativeName>
        <fullName evidence="5">Glycine cleavage system T protein</fullName>
    </alternativeName>
</protein>
<evidence type="ECO:0000256" key="6">
    <source>
        <dbReference type="ARBA" id="ARBA00047665"/>
    </source>
</evidence>
<dbReference type="GO" id="GO:0008483">
    <property type="term" value="F:transaminase activity"/>
    <property type="evidence" value="ECO:0007669"/>
    <property type="project" value="UniProtKB-KW"/>
</dbReference>
<evidence type="ECO:0000256" key="2">
    <source>
        <dbReference type="ARBA" id="ARBA00012616"/>
    </source>
</evidence>
<dbReference type="Gene3D" id="4.10.1250.10">
    <property type="entry name" value="Aminomethyltransferase fragment"/>
    <property type="match status" value="1"/>
</dbReference>
<dbReference type="EC" id="2.1.2.10" evidence="2"/>
<feature type="domain" description="GCVT N-terminal" evidence="8">
    <location>
        <begin position="9"/>
        <end position="258"/>
    </location>
</feature>
<dbReference type="InterPro" id="IPR028896">
    <property type="entry name" value="GcvT/YgfZ/DmdA"/>
</dbReference>
<dbReference type="FunFam" id="3.30.70.1400:FF:000001">
    <property type="entry name" value="Aminomethyltransferase"/>
    <property type="match status" value="1"/>
</dbReference>
<dbReference type="HOGENOM" id="CLU_007884_10_2_7"/>
<gene>
    <name evidence="10" type="ordered locus">Dde_1996</name>
</gene>
<dbReference type="Pfam" id="PF01571">
    <property type="entry name" value="GCV_T"/>
    <property type="match status" value="1"/>
</dbReference>
<dbReference type="EMBL" id="CP000112">
    <property type="protein sequence ID" value="ABB38793.2"/>
    <property type="molecule type" value="Genomic_DNA"/>
</dbReference>
<dbReference type="PANTHER" id="PTHR43757">
    <property type="entry name" value="AMINOMETHYLTRANSFERASE"/>
    <property type="match status" value="1"/>
</dbReference>
<comment type="similarity">
    <text evidence="1">Belongs to the GcvT family.</text>
</comment>
<dbReference type="GO" id="GO:0004047">
    <property type="term" value="F:aminomethyltransferase activity"/>
    <property type="evidence" value="ECO:0007669"/>
    <property type="project" value="UniProtKB-EC"/>
</dbReference>
<feature type="domain" description="Aminomethyltransferase C-terminal" evidence="9">
    <location>
        <begin position="276"/>
        <end position="352"/>
    </location>
</feature>
<dbReference type="eggNOG" id="COG0404">
    <property type="taxonomic scope" value="Bacteria"/>
</dbReference>
<dbReference type="PANTHER" id="PTHR43757:SF2">
    <property type="entry name" value="AMINOMETHYLTRANSFERASE, MITOCHONDRIAL"/>
    <property type="match status" value="1"/>
</dbReference>
<dbReference type="Pfam" id="PF08669">
    <property type="entry name" value="GCV_T_C"/>
    <property type="match status" value="1"/>
</dbReference>
<dbReference type="SUPFAM" id="SSF103025">
    <property type="entry name" value="Folate-binding domain"/>
    <property type="match status" value="1"/>
</dbReference>
<keyword evidence="3" id="KW-0032">Aminotransferase</keyword>
<dbReference type="GO" id="GO:0005829">
    <property type="term" value="C:cytosol"/>
    <property type="evidence" value="ECO:0007669"/>
    <property type="project" value="TreeGrafter"/>
</dbReference>
<dbReference type="InterPro" id="IPR029043">
    <property type="entry name" value="GcvT/YgfZ_C"/>
</dbReference>
<dbReference type="InterPro" id="IPR027266">
    <property type="entry name" value="TrmE/GcvT-like"/>
</dbReference>
<dbReference type="Gene3D" id="3.30.70.1400">
    <property type="entry name" value="Aminomethyltransferase beta-barrel domains"/>
    <property type="match status" value="1"/>
</dbReference>
<dbReference type="InterPro" id="IPR006222">
    <property type="entry name" value="GCVT_N"/>
</dbReference>
<dbReference type="Proteomes" id="UP000002710">
    <property type="component" value="Chromosome"/>
</dbReference>
<evidence type="ECO:0000256" key="7">
    <source>
        <dbReference type="PIRSR" id="PIRSR006487-1"/>
    </source>
</evidence>
<dbReference type="GO" id="GO:0006546">
    <property type="term" value="P:glycine catabolic process"/>
    <property type="evidence" value="ECO:0007669"/>
    <property type="project" value="InterPro"/>
</dbReference>
<evidence type="ECO:0000256" key="4">
    <source>
        <dbReference type="ARBA" id="ARBA00022679"/>
    </source>
</evidence>
<keyword evidence="11" id="KW-1185">Reference proteome</keyword>
<reference evidence="10 11" key="1">
    <citation type="journal article" date="2011" name="J. Bacteriol.">
        <title>Complete genome sequence and updated annotation of Desulfovibrio alaskensis G20.</title>
        <authorList>
            <person name="Hauser L.J."/>
            <person name="Land M.L."/>
            <person name="Brown S.D."/>
            <person name="Larimer F."/>
            <person name="Keller K.L."/>
            <person name="Rapp-Giles B.J."/>
            <person name="Price M.N."/>
            <person name="Lin M."/>
            <person name="Bruce D.C."/>
            <person name="Detter J.C."/>
            <person name="Tapia R."/>
            <person name="Han C.S."/>
            <person name="Goodwin L.A."/>
            <person name="Cheng J.F."/>
            <person name="Pitluck S."/>
            <person name="Copeland A."/>
            <person name="Lucas S."/>
            <person name="Nolan M."/>
            <person name="Lapidus A.L."/>
            <person name="Palumbo A.V."/>
            <person name="Wall J.D."/>
        </authorList>
    </citation>
    <scope>NUCLEOTIDE SEQUENCE [LARGE SCALE GENOMIC DNA]</scope>
    <source>
        <strain evidence="11">ATCC BAA 1058 / DSM 17464 / G20</strain>
    </source>
</reference>
<evidence type="ECO:0000313" key="11">
    <source>
        <dbReference type="Proteomes" id="UP000002710"/>
    </source>
</evidence>
<keyword evidence="4 10" id="KW-0808">Transferase</keyword>
<evidence type="ECO:0000256" key="5">
    <source>
        <dbReference type="ARBA" id="ARBA00031395"/>
    </source>
</evidence>
<feature type="binding site" evidence="7">
    <location>
        <position position="197"/>
    </location>
    <ligand>
        <name>substrate</name>
    </ligand>
</feature>
<dbReference type="SUPFAM" id="SSF101790">
    <property type="entry name" value="Aminomethyltransferase beta-barrel domain"/>
    <property type="match status" value="1"/>
</dbReference>
<dbReference type="Gene3D" id="2.40.30.110">
    <property type="entry name" value="Aminomethyltransferase beta-barrel domains"/>
    <property type="match status" value="1"/>
</dbReference>
<name>Q30ZV3_OLEA2</name>
<dbReference type="PIRSF" id="PIRSF006487">
    <property type="entry name" value="GcvT"/>
    <property type="match status" value="1"/>
</dbReference>
<dbReference type="InterPro" id="IPR006223">
    <property type="entry name" value="GcvT"/>
</dbReference>
<dbReference type="RefSeq" id="WP_011367902.1">
    <property type="nucleotide sequence ID" value="NC_007519.1"/>
</dbReference>
<accession>Q30ZV3</accession>
<dbReference type="Gene3D" id="3.30.1360.120">
    <property type="entry name" value="Probable tRNA modification gtpase trme, domain 1"/>
    <property type="match status" value="1"/>
</dbReference>
<dbReference type="InterPro" id="IPR013977">
    <property type="entry name" value="GcvT_C"/>
</dbReference>
<dbReference type="STRING" id="207559.Dde_1996"/>
<organism evidence="10 11">
    <name type="scientific">Oleidesulfovibrio alaskensis (strain ATCC BAA-1058 / DSM 17464 / G20)</name>
    <name type="common">Desulfovibrio alaskensis</name>
    <dbReference type="NCBI Taxonomy" id="207559"/>
    <lineage>
        <taxon>Bacteria</taxon>
        <taxon>Pseudomonadati</taxon>
        <taxon>Thermodesulfobacteriota</taxon>
        <taxon>Desulfovibrionia</taxon>
        <taxon>Desulfovibrionales</taxon>
        <taxon>Desulfovibrionaceae</taxon>
        <taxon>Oleidesulfovibrio</taxon>
    </lineage>
</organism>
<dbReference type="KEGG" id="dde:Dde_1996"/>
<evidence type="ECO:0000313" key="10">
    <source>
        <dbReference type="EMBL" id="ABB38793.2"/>
    </source>
</evidence>
<evidence type="ECO:0000256" key="3">
    <source>
        <dbReference type="ARBA" id="ARBA00022576"/>
    </source>
</evidence>
<proteinExistence type="inferred from homology"/>
<comment type="catalytic activity">
    <reaction evidence="6">
        <text>N(6)-[(R)-S(8)-aminomethyldihydrolipoyl]-L-lysyl-[protein] + (6S)-5,6,7,8-tetrahydrofolate = N(6)-[(R)-dihydrolipoyl]-L-lysyl-[protein] + (6R)-5,10-methylene-5,6,7,8-tetrahydrofolate + NH4(+)</text>
        <dbReference type="Rhea" id="RHEA:16945"/>
        <dbReference type="Rhea" id="RHEA-COMP:10475"/>
        <dbReference type="Rhea" id="RHEA-COMP:10492"/>
        <dbReference type="ChEBI" id="CHEBI:15636"/>
        <dbReference type="ChEBI" id="CHEBI:28938"/>
        <dbReference type="ChEBI" id="CHEBI:57453"/>
        <dbReference type="ChEBI" id="CHEBI:83100"/>
        <dbReference type="ChEBI" id="CHEBI:83143"/>
        <dbReference type="EC" id="2.1.2.10"/>
    </reaction>
</comment>
<evidence type="ECO:0000256" key="1">
    <source>
        <dbReference type="ARBA" id="ARBA00008609"/>
    </source>
</evidence>
<dbReference type="AlphaFoldDB" id="Q30ZV3"/>
<evidence type="ECO:0000259" key="9">
    <source>
        <dbReference type="Pfam" id="PF08669"/>
    </source>
</evidence>